<dbReference type="Proteomes" id="UP000029736">
    <property type="component" value="Unassembled WGS sequence"/>
</dbReference>
<comment type="caution">
    <text evidence="1">The sequence shown here is derived from an EMBL/GenBank/DDBJ whole genome shotgun (WGS) entry which is preliminary data.</text>
</comment>
<evidence type="ECO:0000313" key="2">
    <source>
        <dbReference type="Proteomes" id="UP000029736"/>
    </source>
</evidence>
<gene>
    <name evidence="1" type="ORF">IX84_22000</name>
</gene>
<proteinExistence type="predicted"/>
<dbReference type="AlphaFoldDB" id="A0A098S2U8"/>
<protein>
    <submittedName>
        <fullName evidence="1">Uncharacterized protein</fullName>
    </submittedName>
</protein>
<keyword evidence="2" id="KW-1185">Reference proteome</keyword>
<accession>A0A098S2U8</accession>
<name>A0A098S2U8_9BACT</name>
<organism evidence="1 2">
    <name type="scientific">Phaeodactylibacter xiamenensis</name>
    <dbReference type="NCBI Taxonomy" id="1524460"/>
    <lineage>
        <taxon>Bacteria</taxon>
        <taxon>Pseudomonadati</taxon>
        <taxon>Bacteroidota</taxon>
        <taxon>Saprospiria</taxon>
        <taxon>Saprospirales</taxon>
        <taxon>Haliscomenobacteraceae</taxon>
        <taxon>Phaeodactylibacter</taxon>
    </lineage>
</organism>
<reference evidence="1 2" key="1">
    <citation type="journal article" date="2014" name="Int. J. Syst. Evol. Microbiol.">
        <title>Phaeodactylibacter xiamenensis gen. nov., sp. nov., a member of the family Saprospiraceae isolated from the marine alga Phaeodactylum tricornutum.</title>
        <authorList>
            <person name="Chen Z.Jr."/>
            <person name="Lei X."/>
            <person name="Lai Q."/>
            <person name="Li Y."/>
            <person name="Zhang B."/>
            <person name="Zhang J."/>
            <person name="Zhang H."/>
            <person name="Yang L."/>
            <person name="Zheng W."/>
            <person name="Tian Y."/>
            <person name="Yu Z."/>
            <person name="Xu H.Jr."/>
            <person name="Zheng T."/>
        </authorList>
    </citation>
    <scope>NUCLEOTIDE SEQUENCE [LARGE SCALE GENOMIC DNA]</scope>
    <source>
        <strain evidence="1 2">KD52</strain>
    </source>
</reference>
<evidence type="ECO:0000313" key="1">
    <source>
        <dbReference type="EMBL" id="KGE86455.1"/>
    </source>
</evidence>
<dbReference type="STRING" id="1524460.IX84_22000"/>
<dbReference type="EMBL" id="JPOS01000079">
    <property type="protein sequence ID" value="KGE86455.1"/>
    <property type="molecule type" value="Genomic_DNA"/>
</dbReference>
<sequence>MSSLSCSHFSRIWPPGNKDPLDAVIAGLDNDAGTVDATGSVGDEVRVVIKRNGVVIETTPAESNNGNNQISITGPLENGDTVCVQTSNDGFILLDEDSHTIPTPLFGFVPVS</sequence>
<dbReference type="RefSeq" id="WP_044225318.1">
    <property type="nucleotide sequence ID" value="NZ_JBKAGJ010000026.1"/>
</dbReference>